<comment type="caution">
    <text evidence="2">The sequence shown here is derived from an EMBL/GenBank/DDBJ whole genome shotgun (WGS) entry which is preliminary data.</text>
</comment>
<evidence type="ECO:0000256" key="1">
    <source>
        <dbReference type="SAM" id="MobiDB-lite"/>
    </source>
</evidence>
<feature type="region of interest" description="Disordered" evidence="1">
    <location>
        <begin position="1"/>
        <end position="78"/>
    </location>
</feature>
<protein>
    <submittedName>
        <fullName evidence="2">Uncharacterized protein</fullName>
    </submittedName>
</protein>
<organism evidence="2 3">
    <name type="scientific">Angustibacter aerolatus</name>
    <dbReference type="NCBI Taxonomy" id="1162965"/>
    <lineage>
        <taxon>Bacteria</taxon>
        <taxon>Bacillati</taxon>
        <taxon>Actinomycetota</taxon>
        <taxon>Actinomycetes</taxon>
        <taxon>Kineosporiales</taxon>
        <taxon>Kineosporiaceae</taxon>
    </lineage>
</organism>
<keyword evidence="3" id="KW-1185">Reference proteome</keyword>
<evidence type="ECO:0000313" key="2">
    <source>
        <dbReference type="EMBL" id="GMA88542.1"/>
    </source>
</evidence>
<dbReference type="Proteomes" id="UP001157017">
    <property type="component" value="Unassembled WGS sequence"/>
</dbReference>
<feature type="compositionally biased region" description="Basic and acidic residues" evidence="1">
    <location>
        <begin position="29"/>
        <end position="65"/>
    </location>
</feature>
<name>A0ABQ6JJY3_9ACTN</name>
<gene>
    <name evidence="2" type="ORF">GCM10025868_37920</name>
</gene>
<sequence length="78" mass="8503">MLVVDVDPQAAQRTQQRADRPAAHALVAVEEHRAVGEGRGRRQEAHHGARQPGVDRDVTGERAGDDQPLPRPRRSGSP</sequence>
<reference evidence="3" key="1">
    <citation type="journal article" date="2019" name="Int. J. Syst. Evol. Microbiol.">
        <title>The Global Catalogue of Microorganisms (GCM) 10K type strain sequencing project: providing services to taxonomists for standard genome sequencing and annotation.</title>
        <authorList>
            <consortium name="The Broad Institute Genomics Platform"/>
            <consortium name="The Broad Institute Genome Sequencing Center for Infectious Disease"/>
            <person name="Wu L."/>
            <person name="Ma J."/>
        </authorList>
    </citation>
    <scope>NUCLEOTIDE SEQUENCE [LARGE SCALE GENOMIC DNA]</scope>
    <source>
        <strain evidence="3">NBRC 108730</strain>
    </source>
</reference>
<evidence type="ECO:0000313" key="3">
    <source>
        <dbReference type="Proteomes" id="UP001157017"/>
    </source>
</evidence>
<accession>A0ABQ6JJY3</accession>
<dbReference type="EMBL" id="BSUZ01000001">
    <property type="protein sequence ID" value="GMA88542.1"/>
    <property type="molecule type" value="Genomic_DNA"/>
</dbReference>
<proteinExistence type="predicted"/>